<dbReference type="Proteomes" id="UP000660024">
    <property type="component" value="Unassembled WGS sequence"/>
</dbReference>
<dbReference type="RefSeq" id="WP_200588192.1">
    <property type="nucleotide sequence ID" value="NZ_JAEHFY010000037.1"/>
</dbReference>
<evidence type="ECO:0000256" key="5">
    <source>
        <dbReference type="SAM" id="Phobius"/>
    </source>
</evidence>
<dbReference type="EMBL" id="JAEHFY010000037">
    <property type="protein sequence ID" value="MBK0384505.1"/>
    <property type="molecule type" value="Genomic_DNA"/>
</dbReference>
<evidence type="ECO:0000256" key="3">
    <source>
        <dbReference type="ARBA" id="ARBA00022989"/>
    </source>
</evidence>
<dbReference type="InterPro" id="IPR051533">
    <property type="entry name" value="WaaL-like"/>
</dbReference>
<feature type="transmembrane region" description="Helical" evidence="5">
    <location>
        <begin position="191"/>
        <end position="224"/>
    </location>
</feature>
<organism evidence="7 8">
    <name type="scientific">Pedobacter segetis</name>
    <dbReference type="NCBI Taxonomy" id="2793069"/>
    <lineage>
        <taxon>Bacteria</taxon>
        <taxon>Pseudomonadati</taxon>
        <taxon>Bacteroidota</taxon>
        <taxon>Sphingobacteriia</taxon>
        <taxon>Sphingobacteriales</taxon>
        <taxon>Sphingobacteriaceae</taxon>
        <taxon>Pedobacter</taxon>
    </lineage>
</organism>
<keyword evidence="7" id="KW-0436">Ligase</keyword>
<proteinExistence type="predicted"/>
<feature type="transmembrane region" description="Helical" evidence="5">
    <location>
        <begin position="120"/>
        <end position="143"/>
    </location>
</feature>
<feature type="transmembrane region" description="Helical" evidence="5">
    <location>
        <begin position="64"/>
        <end position="82"/>
    </location>
</feature>
<sequence>MPKAESNLNYSSFFTEKLFFWSCLVFLFGLFFSRAILSISCVLLLAAAGADYYFNSKKLDVKPYIWLFPIIYIALIFSGLYSEDITQWQIMLFKNSIYIIIPLAFLFVKKPNLKQLNILFLSFIFYCLVCLSINSISAVINYHQFLNDVANSKNIKPLIGPDHSELGVLSVVAFVLLIYLIIKCKTIKNKLFLGLLLILLIFELHFIAYRFSIISIYLLTFLYSFKELIFYKKMKYVWAIVIVAFIMMFSILMIPSIKNRYKNTITDFKSIVENKNPNYESVGQRWAAIKCAFEIIKKNPILGVSAADASLKMQQQYGVNSYFLIPENRIFIHNQFVYFVLCFGCPFSILFMFFLGFTIYKGSQNQHLLIWVILPFLFHMMIENTLEKQMTANAFIFFWLLLNIKKTENNSAVTQKTN</sequence>
<feature type="transmembrane region" description="Helical" evidence="5">
    <location>
        <begin position="88"/>
        <end position="108"/>
    </location>
</feature>
<dbReference type="InterPro" id="IPR007016">
    <property type="entry name" value="O-antigen_ligase-rel_domated"/>
</dbReference>
<feature type="transmembrane region" description="Helical" evidence="5">
    <location>
        <begin position="236"/>
        <end position="254"/>
    </location>
</feature>
<evidence type="ECO:0000256" key="1">
    <source>
        <dbReference type="ARBA" id="ARBA00004141"/>
    </source>
</evidence>
<evidence type="ECO:0000313" key="8">
    <source>
        <dbReference type="Proteomes" id="UP000660024"/>
    </source>
</evidence>
<keyword evidence="3 5" id="KW-1133">Transmembrane helix</keyword>
<feature type="transmembrane region" description="Helical" evidence="5">
    <location>
        <begin position="366"/>
        <end position="382"/>
    </location>
</feature>
<feature type="transmembrane region" description="Helical" evidence="5">
    <location>
        <begin position="19"/>
        <end position="52"/>
    </location>
</feature>
<keyword evidence="4 5" id="KW-0472">Membrane</keyword>
<feature type="domain" description="O-antigen ligase-related" evidence="6">
    <location>
        <begin position="228"/>
        <end position="351"/>
    </location>
</feature>
<feature type="transmembrane region" description="Helical" evidence="5">
    <location>
        <begin position="163"/>
        <end position="182"/>
    </location>
</feature>
<comment type="subcellular location">
    <subcellularLocation>
        <location evidence="1">Membrane</location>
        <topology evidence="1">Multi-pass membrane protein</topology>
    </subcellularLocation>
</comment>
<dbReference type="PANTHER" id="PTHR37422">
    <property type="entry name" value="TEICHURONIC ACID BIOSYNTHESIS PROTEIN TUAE"/>
    <property type="match status" value="1"/>
</dbReference>
<dbReference type="GO" id="GO:0016874">
    <property type="term" value="F:ligase activity"/>
    <property type="evidence" value="ECO:0007669"/>
    <property type="project" value="UniProtKB-KW"/>
</dbReference>
<dbReference type="Pfam" id="PF04932">
    <property type="entry name" value="Wzy_C"/>
    <property type="match status" value="1"/>
</dbReference>
<gene>
    <name evidence="7" type="ORF">I5M32_16180</name>
</gene>
<evidence type="ECO:0000256" key="2">
    <source>
        <dbReference type="ARBA" id="ARBA00022692"/>
    </source>
</evidence>
<keyword evidence="2 5" id="KW-0812">Transmembrane</keyword>
<accession>A0ABS1BNP9</accession>
<evidence type="ECO:0000259" key="6">
    <source>
        <dbReference type="Pfam" id="PF04932"/>
    </source>
</evidence>
<name>A0ABS1BNP9_9SPHI</name>
<keyword evidence="8" id="KW-1185">Reference proteome</keyword>
<dbReference type="PANTHER" id="PTHR37422:SF13">
    <property type="entry name" value="LIPOPOLYSACCHARIDE BIOSYNTHESIS PROTEIN PA4999-RELATED"/>
    <property type="match status" value="1"/>
</dbReference>
<evidence type="ECO:0000256" key="4">
    <source>
        <dbReference type="ARBA" id="ARBA00023136"/>
    </source>
</evidence>
<evidence type="ECO:0000313" key="7">
    <source>
        <dbReference type="EMBL" id="MBK0384505.1"/>
    </source>
</evidence>
<reference evidence="7 8" key="1">
    <citation type="submission" date="2020-12" db="EMBL/GenBank/DDBJ databases">
        <title>Bacterial novel species Pedobacter sp. SD-b isolated from soil.</title>
        <authorList>
            <person name="Jung H.-Y."/>
        </authorList>
    </citation>
    <scope>NUCLEOTIDE SEQUENCE [LARGE SCALE GENOMIC DNA]</scope>
    <source>
        <strain evidence="7 8">SD-b</strain>
    </source>
</reference>
<feature type="transmembrane region" description="Helical" evidence="5">
    <location>
        <begin position="336"/>
        <end position="360"/>
    </location>
</feature>
<protein>
    <submittedName>
        <fullName evidence="7">O-antigen ligase family protein</fullName>
    </submittedName>
</protein>
<comment type="caution">
    <text evidence="7">The sequence shown here is derived from an EMBL/GenBank/DDBJ whole genome shotgun (WGS) entry which is preliminary data.</text>
</comment>